<gene>
    <name evidence="6" type="ORF">BD410DRAFT_838475</name>
</gene>
<dbReference type="EMBL" id="ML170168">
    <property type="protein sequence ID" value="TDL23938.1"/>
    <property type="molecule type" value="Genomic_DNA"/>
</dbReference>
<dbReference type="OrthoDB" id="6105938at2759"/>
<evidence type="ECO:0000256" key="3">
    <source>
        <dbReference type="ARBA" id="ARBA00022833"/>
    </source>
</evidence>
<evidence type="ECO:0000256" key="2">
    <source>
        <dbReference type="ARBA" id="ARBA00022771"/>
    </source>
</evidence>
<dbReference type="GO" id="GO:0036297">
    <property type="term" value="P:interstrand cross-link repair"/>
    <property type="evidence" value="ECO:0007669"/>
    <property type="project" value="InterPro"/>
</dbReference>
<organism evidence="6 7">
    <name type="scientific">Rickenella mellea</name>
    <dbReference type="NCBI Taxonomy" id="50990"/>
    <lineage>
        <taxon>Eukaryota</taxon>
        <taxon>Fungi</taxon>
        <taxon>Dikarya</taxon>
        <taxon>Basidiomycota</taxon>
        <taxon>Agaricomycotina</taxon>
        <taxon>Agaricomycetes</taxon>
        <taxon>Hymenochaetales</taxon>
        <taxon>Rickenellaceae</taxon>
        <taxon>Rickenella</taxon>
    </lineage>
</organism>
<evidence type="ECO:0000313" key="6">
    <source>
        <dbReference type="EMBL" id="TDL23938.1"/>
    </source>
</evidence>
<dbReference type="Gene3D" id="3.30.40.10">
    <property type="entry name" value="Zinc/RING finger domain, C3HC4 (zinc finger)"/>
    <property type="match status" value="1"/>
</dbReference>
<evidence type="ECO:0000256" key="4">
    <source>
        <dbReference type="PROSITE-ProRule" id="PRU00175"/>
    </source>
</evidence>
<dbReference type="GO" id="GO:0004842">
    <property type="term" value="F:ubiquitin-protein transferase activity"/>
    <property type="evidence" value="ECO:0007669"/>
    <property type="project" value="InterPro"/>
</dbReference>
<dbReference type="InterPro" id="IPR013083">
    <property type="entry name" value="Znf_RING/FYVE/PHD"/>
</dbReference>
<dbReference type="InterPro" id="IPR027370">
    <property type="entry name" value="Znf-RING_euk"/>
</dbReference>
<dbReference type="PROSITE" id="PS50089">
    <property type="entry name" value="ZF_RING_2"/>
    <property type="match status" value="1"/>
</dbReference>
<accession>A0A4Y7Q9P6</accession>
<dbReference type="GO" id="GO:0016567">
    <property type="term" value="P:protein ubiquitination"/>
    <property type="evidence" value="ECO:0007669"/>
    <property type="project" value="InterPro"/>
</dbReference>
<evidence type="ECO:0000259" key="5">
    <source>
        <dbReference type="PROSITE" id="PS50089"/>
    </source>
</evidence>
<dbReference type="SUPFAM" id="SSF57850">
    <property type="entry name" value="RING/U-box"/>
    <property type="match status" value="1"/>
</dbReference>
<keyword evidence="3" id="KW-0862">Zinc</keyword>
<dbReference type="VEuPathDB" id="FungiDB:BD410DRAFT_838475"/>
<dbReference type="InterPro" id="IPR037381">
    <property type="entry name" value="RFWD3"/>
</dbReference>
<dbReference type="STRING" id="50990.A0A4Y7Q9P6"/>
<dbReference type="AlphaFoldDB" id="A0A4Y7Q9P6"/>
<name>A0A4Y7Q9P6_9AGAM</name>
<keyword evidence="2 4" id="KW-0863">Zinc-finger</keyword>
<dbReference type="Proteomes" id="UP000294933">
    <property type="component" value="Unassembled WGS sequence"/>
</dbReference>
<dbReference type="GO" id="GO:0005634">
    <property type="term" value="C:nucleus"/>
    <property type="evidence" value="ECO:0007669"/>
    <property type="project" value="InterPro"/>
</dbReference>
<dbReference type="Pfam" id="PF13445">
    <property type="entry name" value="zf-RING_UBOX"/>
    <property type="match status" value="1"/>
</dbReference>
<protein>
    <recommendedName>
        <fullName evidence="5">RING-type domain-containing protein</fullName>
    </recommendedName>
</protein>
<dbReference type="PANTHER" id="PTHR16047:SF7">
    <property type="entry name" value="E3 UBIQUITIN-PROTEIN LIGASE RFWD3"/>
    <property type="match status" value="1"/>
</dbReference>
<evidence type="ECO:0000256" key="1">
    <source>
        <dbReference type="ARBA" id="ARBA00022723"/>
    </source>
</evidence>
<sequence length="186" mass="20721">MFVCSVCYEPFNYDVNPASLPCGHVFCEGDIRRIPAYGSSQCPTCRKPFTPRDIRKVYMACDLNSRSDHGLSASQHQSAEILAAQMRDLDISATDNEIARVLGGARAWSRSLEGISDKKVKTSLARFTLSLDLANARVLETSYLRDQLKQARSEQTRLNAKLQEESRRFNAALSEQVIQAASADDE</sequence>
<reference evidence="6 7" key="1">
    <citation type="submission" date="2018-06" db="EMBL/GenBank/DDBJ databases">
        <title>A transcriptomic atlas of mushroom development highlights an independent origin of complex multicellularity.</title>
        <authorList>
            <consortium name="DOE Joint Genome Institute"/>
            <person name="Krizsan K."/>
            <person name="Almasi E."/>
            <person name="Merenyi Z."/>
            <person name="Sahu N."/>
            <person name="Viragh M."/>
            <person name="Koszo T."/>
            <person name="Mondo S."/>
            <person name="Kiss B."/>
            <person name="Balint B."/>
            <person name="Kues U."/>
            <person name="Barry K."/>
            <person name="Hegedus J.C."/>
            <person name="Henrissat B."/>
            <person name="Johnson J."/>
            <person name="Lipzen A."/>
            <person name="Ohm R."/>
            <person name="Nagy I."/>
            <person name="Pangilinan J."/>
            <person name="Yan J."/>
            <person name="Xiong Y."/>
            <person name="Grigoriev I.V."/>
            <person name="Hibbett D.S."/>
            <person name="Nagy L.G."/>
        </authorList>
    </citation>
    <scope>NUCLEOTIDE SEQUENCE [LARGE SCALE GENOMIC DNA]</scope>
    <source>
        <strain evidence="6 7">SZMC22713</strain>
    </source>
</reference>
<dbReference type="SMART" id="SM00184">
    <property type="entry name" value="RING"/>
    <property type="match status" value="1"/>
</dbReference>
<feature type="domain" description="RING-type" evidence="5">
    <location>
        <begin position="4"/>
        <end position="46"/>
    </location>
</feature>
<dbReference type="InterPro" id="IPR001841">
    <property type="entry name" value="Znf_RING"/>
</dbReference>
<proteinExistence type="predicted"/>
<keyword evidence="7" id="KW-1185">Reference proteome</keyword>
<keyword evidence="1" id="KW-0479">Metal-binding</keyword>
<evidence type="ECO:0000313" key="7">
    <source>
        <dbReference type="Proteomes" id="UP000294933"/>
    </source>
</evidence>
<dbReference type="GO" id="GO:0008270">
    <property type="term" value="F:zinc ion binding"/>
    <property type="evidence" value="ECO:0007669"/>
    <property type="project" value="UniProtKB-KW"/>
</dbReference>
<dbReference type="PANTHER" id="PTHR16047">
    <property type="entry name" value="RFWD3 PROTEIN"/>
    <property type="match status" value="1"/>
</dbReference>